<dbReference type="GO" id="GO:0005484">
    <property type="term" value="F:SNAP receptor activity"/>
    <property type="evidence" value="ECO:0007669"/>
    <property type="project" value="TreeGrafter"/>
</dbReference>
<dbReference type="OrthoDB" id="422156at2759"/>
<dbReference type="Pfam" id="PF12352">
    <property type="entry name" value="V-SNARE_C"/>
    <property type="match status" value="1"/>
</dbReference>
<keyword evidence="8 9" id="KW-0472">Membrane</keyword>
<feature type="region of interest" description="Disordered" evidence="11">
    <location>
        <begin position="1"/>
        <end position="21"/>
    </location>
</feature>
<proteinExistence type="inferred from homology"/>
<keyword evidence="14" id="KW-1185">Reference proteome</keyword>
<keyword evidence="10" id="KW-0175">Coiled coil</keyword>
<keyword evidence="7 9" id="KW-0333">Golgi apparatus</keyword>
<evidence type="ECO:0000256" key="7">
    <source>
        <dbReference type="ARBA" id="ARBA00023034"/>
    </source>
</evidence>
<comment type="subunit">
    <text evidence="9">Component of several multiprotein Golgi SNARE complexes.</text>
</comment>
<evidence type="ECO:0000256" key="4">
    <source>
        <dbReference type="ARBA" id="ARBA00022692"/>
    </source>
</evidence>
<name>A0A6A5RTF8_9PLEO</name>
<evidence type="ECO:0000256" key="8">
    <source>
        <dbReference type="ARBA" id="ARBA00023136"/>
    </source>
</evidence>
<evidence type="ECO:0000256" key="3">
    <source>
        <dbReference type="ARBA" id="ARBA00022448"/>
    </source>
</evidence>
<protein>
    <recommendedName>
        <fullName evidence="9">Golgi SNAP receptor complex member 1</fullName>
    </recommendedName>
</protein>
<dbReference type="GeneID" id="54353191"/>
<comment type="subcellular location">
    <subcellularLocation>
        <location evidence="1">Golgi apparatus membrane</location>
        <topology evidence="1">Single-pass type IV membrane protein</topology>
    </subcellularLocation>
</comment>
<dbReference type="RefSeq" id="XP_033450981.1">
    <property type="nucleotide sequence ID" value="XM_033595524.1"/>
</dbReference>
<keyword evidence="9" id="KW-0931">ER-Golgi transport</keyword>
<feature type="transmembrane region" description="Helical" evidence="12">
    <location>
        <begin position="203"/>
        <end position="220"/>
    </location>
</feature>
<evidence type="ECO:0000256" key="10">
    <source>
        <dbReference type="SAM" id="Coils"/>
    </source>
</evidence>
<comment type="similarity">
    <text evidence="2 9">Belongs to the GOSR1 family.</text>
</comment>
<dbReference type="AlphaFoldDB" id="A0A6A5RTF8"/>
<evidence type="ECO:0000256" key="9">
    <source>
        <dbReference type="PIRNR" id="PIRNR027109"/>
    </source>
</evidence>
<dbReference type="InterPro" id="IPR023601">
    <property type="entry name" value="Golgi_SNAP_su1"/>
</dbReference>
<dbReference type="PANTHER" id="PTHR21094">
    <property type="entry name" value="GOS-28 SNARE- RELATED"/>
    <property type="match status" value="1"/>
</dbReference>
<dbReference type="EMBL" id="ML978962">
    <property type="protein sequence ID" value="KAF1930733.1"/>
    <property type="molecule type" value="Genomic_DNA"/>
</dbReference>
<dbReference type="PIRSF" id="PIRSF027109">
    <property type="entry name" value="Golgi_SNARE"/>
    <property type="match status" value="1"/>
</dbReference>
<comment type="function">
    <text evidence="9">Involved in transport from the ER to the Golgi apparatus as well as in intra-Golgi transport. It belongs to a super-family of proteins called t-SNAREs or soluble NSF (N-ethylmaleimide-sensitive factor) attachment protein receptor.</text>
</comment>
<accession>A0A6A5RTF8</accession>
<keyword evidence="5 9" id="KW-0653">Protein transport</keyword>
<keyword evidence="4 12" id="KW-0812">Transmembrane</keyword>
<dbReference type="GO" id="GO:0048219">
    <property type="term" value="P:inter-Golgi cisterna vesicle-mediated transport"/>
    <property type="evidence" value="ECO:0007669"/>
    <property type="project" value="TreeGrafter"/>
</dbReference>
<dbReference type="PANTHER" id="PTHR21094:SF2">
    <property type="entry name" value="GOLGI SNAP RECEPTOR COMPLEX MEMBER 1"/>
    <property type="match status" value="1"/>
</dbReference>
<feature type="coiled-coil region" evidence="10">
    <location>
        <begin position="53"/>
        <end position="112"/>
    </location>
</feature>
<dbReference type="GO" id="GO:0006906">
    <property type="term" value="P:vesicle fusion"/>
    <property type="evidence" value="ECO:0007669"/>
    <property type="project" value="TreeGrafter"/>
</dbReference>
<gene>
    <name evidence="13" type="ORF">M421DRAFT_57654</name>
</gene>
<dbReference type="GO" id="GO:0000139">
    <property type="term" value="C:Golgi membrane"/>
    <property type="evidence" value="ECO:0007669"/>
    <property type="project" value="UniProtKB-SubCell"/>
</dbReference>
<evidence type="ECO:0000313" key="13">
    <source>
        <dbReference type="EMBL" id="KAF1930733.1"/>
    </source>
</evidence>
<keyword evidence="3 9" id="KW-0813">Transport</keyword>
<organism evidence="13 14">
    <name type="scientific">Didymella exigua CBS 183.55</name>
    <dbReference type="NCBI Taxonomy" id="1150837"/>
    <lineage>
        <taxon>Eukaryota</taxon>
        <taxon>Fungi</taxon>
        <taxon>Dikarya</taxon>
        <taxon>Ascomycota</taxon>
        <taxon>Pezizomycotina</taxon>
        <taxon>Dothideomycetes</taxon>
        <taxon>Pleosporomycetidae</taxon>
        <taxon>Pleosporales</taxon>
        <taxon>Pleosporineae</taxon>
        <taxon>Didymellaceae</taxon>
        <taxon>Didymella</taxon>
    </lineage>
</organism>
<dbReference type="GO" id="GO:0005797">
    <property type="term" value="C:Golgi medial cisterna"/>
    <property type="evidence" value="ECO:0007669"/>
    <property type="project" value="TreeGrafter"/>
</dbReference>
<keyword evidence="6 12" id="KW-1133">Transmembrane helix</keyword>
<evidence type="ECO:0000256" key="1">
    <source>
        <dbReference type="ARBA" id="ARBA00004409"/>
    </source>
</evidence>
<evidence type="ECO:0000313" key="14">
    <source>
        <dbReference type="Proteomes" id="UP000800082"/>
    </source>
</evidence>
<sequence>MSSSGGGWAQLRQQARALEQQTETQFHTYSQFASAPNIPQNPSEDELRTETNLQELLEKREALVGQLSRLLDSEASASAVKLNNLARHREILSDHRRELSRIKSAITDARNRANLLSNVREDIDQYRSANPEADYMLDERSRIDNSHNVADSVLSQAYAVNENFRVQRETLASVQRRIVGAASQVPGINSLMARIGSKKRRDGIILGSFIAFCFLMLLWFW</sequence>
<reference evidence="13" key="1">
    <citation type="journal article" date="2020" name="Stud. Mycol.">
        <title>101 Dothideomycetes genomes: a test case for predicting lifestyles and emergence of pathogens.</title>
        <authorList>
            <person name="Haridas S."/>
            <person name="Albert R."/>
            <person name="Binder M."/>
            <person name="Bloem J."/>
            <person name="Labutti K."/>
            <person name="Salamov A."/>
            <person name="Andreopoulos B."/>
            <person name="Baker S."/>
            <person name="Barry K."/>
            <person name="Bills G."/>
            <person name="Bluhm B."/>
            <person name="Cannon C."/>
            <person name="Castanera R."/>
            <person name="Culley D."/>
            <person name="Daum C."/>
            <person name="Ezra D."/>
            <person name="Gonzalez J."/>
            <person name="Henrissat B."/>
            <person name="Kuo A."/>
            <person name="Liang C."/>
            <person name="Lipzen A."/>
            <person name="Lutzoni F."/>
            <person name="Magnuson J."/>
            <person name="Mondo S."/>
            <person name="Nolan M."/>
            <person name="Ohm R."/>
            <person name="Pangilinan J."/>
            <person name="Park H.-J."/>
            <person name="Ramirez L."/>
            <person name="Alfaro M."/>
            <person name="Sun H."/>
            <person name="Tritt A."/>
            <person name="Yoshinaga Y."/>
            <person name="Zwiers L.-H."/>
            <person name="Turgeon B."/>
            <person name="Goodwin S."/>
            <person name="Spatafora J."/>
            <person name="Crous P."/>
            <person name="Grigoriev I."/>
        </authorList>
    </citation>
    <scope>NUCLEOTIDE SEQUENCE</scope>
    <source>
        <strain evidence="13">CBS 183.55</strain>
    </source>
</reference>
<evidence type="ECO:0000256" key="5">
    <source>
        <dbReference type="ARBA" id="ARBA00022927"/>
    </source>
</evidence>
<feature type="compositionally biased region" description="Low complexity" evidence="11">
    <location>
        <begin position="10"/>
        <end position="21"/>
    </location>
</feature>
<dbReference type="GO" id="GO:0015031">
    <property type="term" value="P:protein transport"/>
    <property type="evidence" value="ECO:0007669"/>
    <property type="project" value="UniProtKB-KW"/>
</dbReference>
<dbReference type="GO" id="GO:0031201">
    <property type="term" value="C:SNARE complex"/>
    <property type="evidence" value="ECO:0007669"/>
    <property type="project" value="TreeGrafter"/>
</dbReference>
<evidence type="ECO:0000256" key="12">
    <source>
        <dbReference type="SAM" id="Phobius"/>
    </source>
</evidence>
<evidence type="ECO:0000256" key="2">
    <source>
        <dbReference type="ARBA" id="ARBA00008473"/>
    </source>
</evidence>
<dbReference type="Proteomes" id="UP000800082">
    <property type="component" value="Unassembled WGS sequence"/>
</dbReference>
<evidence type="ECO:0000256" key="11">
    <source>
        <dbReference type="SAM" id="MobiDB-lite"/>
    </source>
</evidence>
<evidence type="ECO:0000256" key="6">
    <source>
        <dbReference type="ARBA" id="ARBA00022989"/>
    </source>
</evidence>
<dbReference type="GO" id="GO:0005801">
    <property type="term" value="C:cis-Golgi network"/>
    <property type="evidence" value="ECO:0007669"/>
    <property type="project" value="InterPro"/>
</dbReference>
<dbReference type="GO" id="GO:0006888">
    <property type="term" value="P:endoplasmic reticulum to Golgi vesicle-mediated transport"/>
    <property type="evidence" value="ECO:0007669"/>
    <property type="project" value="InterPro"/>
</dbReference>